<proteinExistence type="predicted"/>
<keyword evidence="3" id="KW-0560">Oxidoreductase</keyword>
<keyword evidence="2" id="KW-0479">Metal-binding</keyword>
<evidence type="ECO:0000256" key="4">
    <source>
        <dbReference type="ARBA" id="ARBA00023004"/>
    </source>
</evidence>
<sequence>MMSETYDIAIYGSTSGAVASAIQGARLGRKTVLISPHEHIGGIQVEGLGSTDIDNQIEFKNSPSIGGLGLELHRRLSKHYGRLEKLEEVLSRGKKMPEVWKFESHVLEEIIMSWLNEFPSLSIIKASLSTDRPAVEKSDNIVTGLTLTNGQTIRSKYFIEASYEGDFLAAAGISTTIGRESSSQYNESLAGVRDDTRYTQFEVPIDPYRVPADPQSGLLYGISPEPFGKPGDGDKHLAAYSYRLPMTDIESNKLPIYKPEGYNSSHYDLHRRYLKAGGKMYTPRLKGIPTRKTDLIGSEAVMCTDLIGMNDDWPTADSAGRQKILEETATFTKGLIWFFANDESVPSDIRREWSQFGYCLDEFPDNNHFPRQLYVRDARRMVSDYVITQYTASEHDGEDHDPYPVAIAYWPTDTHCARRVVRDGLTHNEGFIFKDKHQWRPFGISYRSLVPKRAEAINVLTATCPSSSHVGYGAVRIEHQFYELGQACANACDIALKDPNDHASVQDISYSVLRERLLEQGAVLDVFLVGKPDFSLL</sequence>
<organism evidence="6 7">
    <name type="scientific">Penicillium angulare</name>
    <dbReference type="NCBI Taxonomy" id="116970"/>
    <lineage>
        <taxon>Eukaryota</taxon>
        <taxon>Fungi</taxon>
        <taxon>Dikarya</taxon>
        <taxon>Ascomycota</taxon>
        <taxon>Pezizomycotina</taxon>
        <taxon>Eurotiomycetes</taxon>
        <taxon>Eurotiomycetidae</taxon>
        <taxon>Eurotiales</taxon>
        <taxon>Aspergillaceae</taxon>
        <taxon>Penicillium</taxon>
    </lineage>
</organism>
<keyword evidence="4" id="KW-0408">Iron</keyword>
<evidence type="ECO:0000256" key="5">
    <source>
        <dbReference type="ARBA" id="ARBA00023014"/>
    </source>
</evidence>
<protein>
    <recommendedName>
        <fullName evidence="8">Xanthan lyase</fullName>
    </recommendedName>
</protein>
<accession>A0A9W9KIQ7</accession>
<dbReference type="Proteomes" id="UP001149165">
    <property type="component" value="Unassembled WGS sequence"/>
</dbReference>
<dbReference type="PANTHER" id="PTHR43498">
    <property type="entry name" value="FERREDOXIN:COB-COM HETERODISULFIDE REDUCTASE SUBUNIT A"/>
    <property type="match status" value="1"/>
</dbReference>
<evidence type="ECO:0000313" key="6">
    <source>
        <dbReference type="EMBL" id="KAJ5106873.1"/>
    </source>
</evidence>
<keyword evidence="1" id="KW-0004">4Fe-4S</keyword>
<dbReference type="SUPFAM" id="SSF51905">
    <property type="entry name" value="FAD/NAD(P)-binding domain"/>
    <property type="match status" value="1"/>
</dbReference>
<reference evidence="6" key="1">
    <citation type="submission" date="2022-11" db="EMBL/GenBank/DDBJ databases">
        <authorList>
            <person name="Petersen C."/>
        </authorList>
    </citation>
    <scope>NUCLEOTIDE SEQUENCE</scope>
    <source>
        <strain evidence="6">IBT 30069</strain>
    </source>
</reference>
<reference evidence="6" key="2">
    <citation type="journal article" date="2023" name="IMA Fungus">
        <title>Comparative genomic study of the Penicillium genus elucidates a diverse pangenome and 15 lateral gene transfer events.</title>
        <authorList>
            <person name="Petersen C."/>
            <person name="Sorensen T."/>
            <person name="Nielsen M.R."/>
            <person name="Sondergaard T.E."/>
            <person name="Sorensen J.L."/>
            <person name="Fitzpatrick D.A."/>
            <person name="Frisvad J.C."/>
            <person name="Nielsen K.L."/>
        </authorList>
    </citation>
    <scope>NUCLEOTIDE SEQUENCE</scope>
    <source>
        <strain evidence="6">IBT 30069</strain>
    </source>
</reference>
<dbReference type="InterPro" id="IPR039650">
    <property type="entry name" value="HdrA-like"/>
</dbReference>
<dbReference type="PANTHER" id="PTHR43498:SF1">
    <property type="entry name" value="COB--COM HETERODISULFIDE REDUCTASE IRON-SULFUR SUBUNIT A"/>
    <property type="match status" value="1"/>
</dbReference>
<dbReference type="OrthoDB" id="10264636at2759"/>
<name>A0A9W9KIQ7_9EURO</name>
<dbReference type="EMBL" id="JAPQKH010000003">
    <property type="protein sequence ID" value="KAJ5106873.1"/>
    <property type="molecule type" value="Genomic_DNA"/>
</dbReference>
<dbReference type="GO" id="GO:0051539">
    <property type="term" value="F:4 iron, 4 sulfur cluster binding"/>
    <property type="evidence" value="ECO:0007669"/>
    <property type="project" value="UniProtKB-KW"/>
</dbReference>
<evidence type="ECO:0000256" key="3">
    <source>
        <dbReference type="ARBA" id="ARBA00023002"/>
    </source>
</evidence>
<evidence type="ECO:0000313" key="7">
    <source>
        <dbReference type="Proteomes" id="UP001149165"/>
    </source>
</evidence>
<evidence type="ECO:0000256" key="1">
    <source>
        <dbReference type="ARBA" id="ARBA00022485"/>
    </source>
</evidence>
<dbReference type="GO" id="GO:0016491">
    <property type="term" value="F:oxidoreductase activity"/>
    <property type="evidence" value="ECO:0007669"/>
    <property type="project" value="UniProtKB-KW"/>
</dbReference>
<evidence type="ECO:0008006" key="8">
    <source>
        <dbReference type="Google" id="ProtNLM"/>
    </source>
</evidence>
<gene>
    <name evidence="6" type="ORF">N7456_003548</name>
</gene>
<dbReference type="Pfam" id="PF12831">
    <property type="entry name" value="FAD_oxidored"/>
    <property type="match status" value="1"/>
</dbReference>
<keyword evidence="7" id="KW-1185">Reference proteome</keyword>
<dbReference type="InterPro" id="IPR036188">
    <property type="entry name" value="FAD/NAD-bd_sf"/>
</dbReference>
<comment type="caution">
    <text evidence="6">The sequence shown here is derived from an EMBL/GenBank/DDBJ whole genome shotgun (WGS) entry which is preliminary data.</text>
</comment>
<keyword evidence="5" id="KW-0411">Iron-sulfur</keyword>
<dbReference type="AlphaFoldDB" id="A0A9W9KIQ7"/>
<dbReference type="GO" id="GO:0046872">
    <property type="term" value="F:metal ion binding"/>
    <property type="evidence" value="ECO:0007669"/>
    <property type="project" value="UniProtKB-KW"/>
</dbReference>
<evidence type="ECO:0000256" key="2">
    <source>
        <dbReference type="ARBA" id="ARBA00022723"/>
    </source>
</evidence>